<evidence type="ECO:0000313" key="2">
    <source>
        <dbReference type="Proteomes" id="UP000327157"/>
    </source>
</evidence>
<accession>A0A5N5I5C6</accession>
<keyword evidence="1" id="KW-0418">Kinase</keyword>
<reference evidence="1 2" key="1">
    <citation type="submission" date="2019-09" db="EMBL/GenBank/DDBJ databases">
        <authorList>
            <person name="Ou C."/>
        </authorList>
    </citation>
    <scope>NUCLEOTIDE SEQUENCE [LARGE SCALE GENOMIC DNA]</scope>
    <source>
        <strain evidence="1">S2</strain>
        <tissue evidence="1">Leaf</tissue>
    </source>
</reference>
<keyword evidence="1" id="KW-0675">Receptor</keyword>
<proteinExistence type="predicted"/>
<keyword evidence="1" id="KW-0808">Transferase</keyword>
<gene>
    <name evidence="1" type="ORF">D8674_008333</name>
</gene>
<dbReference type="AlphaFoldDB" id="A0A5N5I5C6"/>
<dbReference type="EMBL" id="SMOL01000143">
    <property type="protein sequence ID" value="KAB2630814.1"/>
    <property type="molecule type" value="Genomic_DNA"/>
</dbReference>
<organism evidence="1 2">
    <name type="scientific">Pyrus ussuriensis x Pyrus communis</name>
    <dbReference type="NCBI Taxonomy" id="2448454"/>
    <lineage>
        <taxon>Eukaryota</taxon>
        <taxon>Viridiplantae</taxon>
        <taxon>Streptophyta</taxon>
        <taxon>Embryophyta</taxon>
        <taxon>Tracheophyta</taxon>
        <taxon>Spermatophyta</taxon>
        <taxon>Magnoliopsida</taxon>
        <taxon>eudicotyledons</taxon>
        <taxon>Gunneridae</taxon>
        <taxon>Pentapetalae</taxon>
        <taxon>rosids</taxon>
        <taxon>fabids</taxon>
        <taxon>Rosales</taxon>
        <taxon>Rosaceae</taxon>
        <taxon>Amygdaloideae</taxon>
        <taxon>Maleae</taxon>
        <taxon>Pyrus</taxon>
    </lineage>
</organism>
<reference evidence="1 2" key="3">
    <citation type="submission" date="2019-11" db="EMBL/GenBank/DDBJ databases">
        <title>A de novo genome assembly of a pear dwarfing rootstock.</title>
        <authorList>
            <person name="Wang F."/>
            <person name="Wang J."/>
            <person name="Li S."/>
            <person name="Zhang Y."/>
            <person name="Fang M."/>
            <person name="Ma L."/>
            <person name="Zhao Y."/>
            <person name="Jiang S."/>
        </authorList>
    </citation>
    <scope>NUCLEOTIDE SEQUENCE [LARGE SCALE GENOMIC DNA]</scope>
    <source>
        <strain evidence="1">S2</strain>
        <tissue evidence="1">Leaf</tissue>
    </source>
</reference>
<evidence type="ECO:0000313" key="1">
    <source>
        <dbReference type="EMBL" id="KAB2630814.1"/>
    </source>
</evidence>
<keyword evidence="2" id="KW-1185">Reference proteome</keyword>
<protein>
    <submittedName>
        <fullName evidence="1">Leucine-rich repeat receptor-like protein kinase TDR</fullName>
    </submittedName>
</protein>
<sequence length="89" mass="10333">MKLFENIINLKSWPFAQISGGTSPLRLFSKKVSGVDPEIRLSERSKFWRALMLLSSAGINPERWFLKRKMDSRLLRSSRDFGMAPERFA</sequence>
<dbReference type="GO" id="GO:0016301">
    <property type="term" value="F:kinase activity"/>
    <property type="evidence" value="ECO:0007669"/>
    <property type="project" value="UniProtKB-KW"/>
</dbReference>
<dbReference type="Proteomes" id="UP000327157">
    <property type="component" value="Chromosome 12"/>
</dbReference>
<comment type="caution">
    <text evidence="1">The sequence shown here is derived from an EMBL/GenBank/DDBJ whole genome shotgun (WGS) entry which is preliminary data.</text>
</comment>
<reference evidence="2" key="2">
    <citation type="submission" date="2019-10" db="EMBL/GenBank/DDBJ databases">
        <title>A de novo genome assembly of a pear dwarfing rootstock.</title>
        <authorList>
            <person name="Wang F."/>
            <person name="Wang J."/>
            <person name="Li S."/>
            <person name="Zhang Y."/>
            <person name="Fang M."/>
            <person name="Ma L."/>
            <person name="Zhao Y."/>
            <person name="Jiang S."/>
        </authorList>
    </citation>
    <scope>NUCLEOTIDE SEQUENCE [LARGE SCALE GENOMIC DNA]</scope>
</reference>
<name>A0A5N5I5C6_9ROSA</name>